<protein>
    <recommendedName>
        <fullName evidence="4">Protein stoned-A</fullName>
    </recommendedName>
</protein>
<feature type="region of interest" description="Disordered" evidence="1">
    <location>
        <begin position="101"/>
        <end position="157"/>
    </location>
</feature>
<dbReference type="STRING" id="195883.A0A482WWW3"/>
<feature type="compositionally biased region" description="Polar residues" evidence="1">
    <location>
        <begin position="379"/>
        <end position="388"/>
    </location>
</feature>
<feature type="compositionally biased region" description="Basic and acidic residues" evidence="1">
    <location>
        <begin position="109"/>
        <end position="136"/>
    </location>
</feature>
<evidence type="ECO:0000256" key="1">
    <source>
        <dbReference type="SAM" id="MobiDB-lite"/>
    </source>
</evidence>
<evidence type="ECO:0008006" key="4">
    <source>
        <dbReference type="Google" id="ProtNLM"/>
    </source>
</evidence>
<feature type="compositionally biased region" description="Polar residues" evidence="1">
    <location>
        <begin position="729"/>
        <end position="738"/>
    </location>
</feature>
<dbReference type="AlphaFoldDB" id="A0A482WWW3"/>
<feature type="compositionally biased region" description="Acidic residues" evidence="1">
    <location>
        <begin position="148"/>
        <end position="157"/>
    </location>
</feature>
<name>A0A482WWW3_LAOST</name>
<evidence type="ECO:0000313" key="3">
    <source>
        <dbReference type="Proteomes" id="UP000291343"/>
    </source>
</evidence>
<feature type="region of interest" description="Disordered" evidence="1">
    <location>
        <begin position="610"/>
        <end position="632"/>
    </location>
</feature>
<accession>A0A482WWW3</accession>
<reference evidence="2 3" key="1">
    <citation type="journal article" date="2017" name="Gigascience">
        <title>Genome sequence of the small brown planthopper, Laodelphax striatellus.</title>
        <authorList>
            <person name="Zhu J."/>
            <person name="Jiang F."/>
            <person name="Wang X."/>
            <person name="Yang P."/>
            <person name="Bao Y."/>
            <person name="Zhao W."/>
            <person name="Wang W."/>
            <person name="Lu H."/>
            <person name="Wang Q."/>
            <person name="Cui N."/>
            <person name="Li J."/>
            <person name="Chen X."/>
            <person name="Luo L."/>
            <person name="Yu J."/>
            <person name="Kang L."/>
            <person name="Cui F."/>
        </authorList>
    </citation>
    <scope>NUCLEOTIDE SEQUENCE [LARGE SCALE GENOMIC DNA]</scope>
    <source>
        <strain evidence="2">Lst14</strain>
    </source>
</reference>
<feature type="compositionally biased region" description="Basic and acidic residues" evidence="1">
    <location>
        <begin position="716"/>
        <end position="728"/>
    </location>
</feature>
<sequence length="795" mass="88050">MLKITKGLKKKKKGKKGKHKEEERFEAEVEEYRKEQERKKKHQEEDGEGTSTQEGGEEGEKKEKGEEWEKFKALTSGVDNILKKTQDDLDRIKSQSYFQKKPTAVEVEAAEKAEREAAEAAAREQQKEEEASKQALEDQIALEHFSESEEEDDEDEDIFDTSYVDVVASGEVKLAYIPESPTLEDDGPDPFDTSIVDQIIKETPEEKRRKKLVSLGCAVDVLTGKVDKPTYLSTERPKRNPRRPRQQDLLGSFDEGGGDASVTSVEVVVEEPKKTLLDDLLDDDPGLGEEIEVDLSINLAPIVASVSPSPLKEQAPSEIVVPPELKSLVSEFDEITTKDADDDNKEQVEPEDDLDDEFAQLAAESLTKEVHPVDLPQALSPTPLQQNEGVKLKPQRPPPPGSVVTDADNFEADDPFDTSFAAEVVPGKYELKLIEEEVLNHKEEVRSLPTVSIQLPKTGSPLRNPLEFDEHNFLDADQTPLSFKHRDLLGGSTTDLSKIGHSPIEPASTKDGGLKGINSDELSYCDPFDTSVVNDLVAPGKAELKFLEKELLAEQTPVVEEDDDFDPRAEESPPRRKSIPRPEQLFIGDSKRQSIPKVVAFNVTAEEPLEDLLSVGQNETTKASKPLTPYYPEQKLLEDKPSYESESSTVCEDPFDTSFVSSAPGKLELKLIEDELVGDIGQVPKIPQVPQLQPQTSVVAPVTSVPLAQATSLKHSVSDPDFDPRACESQRNSVSQDFLSEGVDADTKLHTPVLPRRIEDDLDVSAYSDPFDTSIAEHILPGKAELKLLESELIK</sequence>
<feature type="region of interest" description="Disordered" evidence="1">
    <location>
        <begin position="494"/>
        <end position="513"/>
    </location>
</feature>
<feature type="region of interest" description="Disordered" evidence="1">
    <location>
        <begin position="366"/>
        <end position="414"/>
    </location>
</feature>
<evidence type="ECO:0000313" key="2">
    <source>
        <dbReference type="EMBL" id="RZF37651.1"/>
    </source>
</evidence>
<proteinExistence type="predicted"/>
<dbReference type="Proteomes" id="UP000291343">
    <property type="component" value="Unassembled WGS sequence"/>
</dbReference>
<feature type="region of interest" description="Disordered" evidence="1">
    <location>
        <begin position="1"/>
        <end position="69"/>
    </location>
</feature>
<feature type="compositionally biased region" description="Acidic residues" evidence="1">
    <location>
        <begin position="340"/>
        <end position="354"/>
    </location>
</feature>
<comment type="caution">
    <text evidence="2">The sequence shown here is derived from an EMBL/GenBank/DDBJ whole genome shotgun (WGS) entry which is preliminary data.</text>
</comment>
<feature type="compositionally biased region" description="Basic and acidic residues" evidence="1">
    <location>
        <begin position="58"/>
        <end position="69"/>
    </location>
</feature>
<dbReference type="FunCoup" id="A0A482WWW3">
    <property type="interactions" value="5"/>
</dbReference>
<feature type="region of interest" description="Disordered" evidence="1">
    <location>
        <begin position="228"/>
        <end position="261"/>
    </location>
</feature>
<dbReference type="OrthoDB" id="6363808at2759"/>
<gene>
    <name evidence="2" type="ORF">LSTR_LSTR003062</name>
</gene>
<feature type="region of interest" description="Disordered" evidence="1">
    <location>
        <begin position="714"/>
        <end position="740"/>
    </location>
</feature>
<feature type="region of interest" description="Disordered" evidence="1">
    <location>
        <begin position="552"/>
        <end position="590"/>
    </location>
</feature>
<keyword evidence="3" id="KW-1185">Reference proteome</keyword>
<dbReference type="InParanoid" id="A0A482WWW3"/>
<feature type="region of interest" description="Disordered" evidence="1">
    <location>
        <begin position="335"/>
        <end position="354"/>
    </location>
</feature>
<dbReference type="EMBL" id="QKKF02023479">
    <property type="protein sequence ID" value="RZF37651.1"/>
    <property type="molecule type" value="Genomic_DNA"/>
</dbReference>
<organism evidence="2 3">
    <name type="scientific">Laodelphax striatellus</name>
    <name type="common">Small brown planthopper</name>
    <name type="synonym">Delphax striatella</name>
    <dbReference type="NCBI Taxonomy" id="195883"/>
    <lineage>
        <taxon>Eukaryota</taxon>
        <taxon>Metazoa</taxon>
        <taxon>Ecdysozoa</taxon>
        <taxon>Arthropoda</taxon>
        <taxon>Hexapoda</taxon>
        <taxon>Insecta</taxon>
        <taxon>Pterygota</taxon>
        <taxon>Neoptera</taxon>
        <taxon>Paraneoptera</taxon>
        <taxon>Hemiptera</taxon>
        <taxon>Auchenorrhyncha</taxon>
        <taxon>Fulgoroidea</taxon>
        <taxon>Delphacidae</taxon>
        <taxon>Criomorphinae</taxon>
        <taxon>Laodelphax</taxon>
    </lineage>
</organism>
<feature type="compositionally biased region" description="Basic residues" evidence="1">
    <location>
        <begin position="1"/>
        <end position="18"/>
    </location>
</feature>
<feature type="compositionally biased region" description="Basic and acidic residues" evidence="1">
    <location>
        <begin position="19"/>
        <end position="44"/>
    </location>
</feature>